<evidence type="ECO:0000313" key="3">
    <source>
        <dbReference type="Proteomes" id="UP001596035"/>
    </source>
</evidence>
<accession>A0ABW0DK06</accession>
<name>A0ABW0DK06_9ACTN</name>
<dbReference type="Proteomes" id="UP001596035">
    <property type="component" value="Unassembled WGS sequence"/>
</dbReference>
<proteinExistence type="predicted"/>
<feature type="domain" description="DUF397" evidence="1">
    <location>
        <begin position="8"/>
        <end position="58"/>
    </location>
</feature>
<dbReference type="RefSeq" id="WP_344566340.1">
    <property type="nucleotide sequence ID" value="NZ_BAAATG010000049.1"/>
</dbReference>
<comment type="caution">
    <text evidence="2">The sequence shown here is derived from an EMBL/GenBank/DDBJ whole genome shotgun (WGS) entry which is preliminary data.</text>
</comment>
<keyword evidence="3" id="KW-1185">Reference proteome</keyword>
<dbReference type="InterPro" id="IPR007278">
    <property type="entry name" value="DUF397"/>
</dbReference>
<reference evidence="3" key="1">
    <citation type="journal article" date="2019" name="Int. J. Syst. Evol. Microbiol.">
        <title>The Global Catalogue of Microorganisms (GCM) 10K type strain sequencing project: providing services to taxonomists for standard genome sequencing and annotation.</title>
        <authorList>
            <consortium name="The Broad Institute Genomics Platform"/>
            <consortium name="The Broad Institute Genome Sequencing Center for Infectious Disease"/>
            <person name="Wu L."/>
            <person name="Ma J."/>
        </authorList>
    </citation>
    <scope>NUCLEOTIDE SEQUENCE [LARGE SCALE GENOMIC DNA]</scope>
    <source>
        <strain evidence="3">CGMCC 4.7131</strain>
    </source>
</reference>
<dbReference type="Pfam" id="PF04149">
    <property type="entry name" value="DUF397"/>
    <property type="match status" value="1"/>
</dbReference>
<gene>
    <name evidence="2" type="ORF">ACFPWV_02215</name>
</gene>
<evidence type="ECO:0000313" key="2">
    <source>
        <dbReference type="EMBL" id="MFC5238746.1"/>
    </source>
</evidence>
<sequence length="62" mass="6919">MSSIDERAWFKSSYSGSDGDDCVEVARDTRAVHVRDSKDRRGPELALSPTAWTDFIGYAAQH</sequence>
<organism evidence="2 3">
    <name type="scientific">Streptomyces atrovirens</name>
    <dbReference type="NCBI Taxonomy" id="285556"/>
    <lineage>
        <taxon>Bacteria</taxon>
        <taxon>Bacillati</taxon>
        <taxon>Actinomycetota</taxon>
        <taxon>Actinomycetes</taxon>
        <taxon>Kitasatosporales</taxon>
        <taxon>Streptomycetaceae</taxon>
        <taxon>Streptomyces</taxon>
    </lineage>
</organism>
<dbReference type="EMBL" id="JBHSKN010000002">
    <property type="protein sequence ID" value="MFC5238746.1"/>
    <property type="molecule type" value="Genomic_DNA"/>
</dbReference>
<evidence type="ECO:0000259" key="1">
    <source>
        <dbReference type="Pfam" id="PF04149"/>
    </source>
</evidence>
<protein>
    <submittedName>
        <fullName evidence="2">DUF397 domain-containing protein</fullName>
    </submittedName>
</protein>